<accession>A0A5M6BXN1</accession>
<comment type="similarity">
    <text evidence="1">Belongs to the PET191 family.</text>
</comment>
<keyword evidence="2" id="KW-1015">Disulfide bond</keyword>
<reference evidence="3" key="1">
    <citation type="submission" date="2017-08" db="EMBL/GenBank/DDBJ databases">
        <authorList>
            <person name="Cuomo C."/>
            <person name="Billmyre B."/>
            <person name="Heitman J."/>
        </authorList>
    </citation>
    <scope>NUCLEOTIDE SEQUENCE</scope>
    <source>
        <strain evidence="3">CBS 12478</strain>
    </source>
</reference>
<gene>
    <name evidence="3" type="ORF">CI109_107366</name>
</gene>
<dbReference type="RefSeq" id="XP_031859858.1">
    <property type="nucleotide sequence ID" value="XM_032005851.1"/>
</dbReference>
<dbReference type="Pfam" id="PF10203">
    <property type="entry name" value="Pet191_N"/>
    <property type="match status" value="1"/>
</dbReference>
<dbReference type="PANTHER" id="PTHR28627">
    <property type="entry name" value="CYTOCHROME C OXIDASE ASSEMBLY FACTOR 5"/>
    <property type="match status" value="1"/>
</dbReference>
<proteinExistence type="inferred from homology"/>
<dbReference type="GO" id="GO:0033617">
    <property type="term" value="P:mitochondrial respiratory chain complex IV assembly"/>
    <property type="evidence" value="ECO:0007669"/>
    <property type="project" value="TreeGrafter"/>
</dbReference>
<dbReference type="AlphaFoldDB" id="A0A5M6BXN1"/>
<dbReference type="OrthoDB" id="282149at2759"/>
<evidence type="ECO:0000313" key="4">
    <source>
        <dbReference type="Proteomes" id="UP000322225"/>
    </source>
</evidence>
<dbReference type="EMBL" id="CP144064">
    <property type="protein sequence ID" value="WWD22871.1"/>
    <property type="molecule type" value="Genomic_DNA"/>
</dbReference>
<dbReference type="KEGG" id="ksn:43590003"/>
<evidence type="ECO:0000256" key="1">
    <source>
        <dbReference type="ARBA" id="ARBA00007785"/>
    </source>
</evidence>
<evidence type="ECO:0000256" key="2">
    <source>
        <dbReference type="ARBA" id="ARBA00023157"/>
    </source>
</evidence>
<sequence length="105" mass="11667">MPAPACQAARDDLVSCLLRTDCVLKTGKTPTECLKHPDELPLQCQHLISRFTDCKKGMLDMRRRFRGNHLSDEAKDKARGNVLTAGAVDVVPDRYSDEDSPAQAR</sequence>
<keyword evidence="4" id="KW-1185">Reference proteome</keyword>
<dbReference type="PANTHER" id="PTHR28627:SF1">
    <property type="entry name" value="CYTOCHROME C OXIDASE ASSEMBLY FACTOR 5"/>
    <property type="match status" value="1"/>
</dbReference>
<name>A0A5M6BXN1_9TREE</name>
<dbReference type="Proteomes" id="UP000322225">
    <property type="component" value="Chromosome 14"/>
</dbReference>
<dbReference type="GO" id="GO:0005739">
    <property type="term" value="C:mitochondrion"/>
    <property type="evidence" value="ECO:0007669"/>
    <property type="project" value="TreeGrafter"/>
</dbReference>
<protein>
    <submittedName>
        <fullName evidence="3">Uncharacterized protein</fullName>
    </submittedName>
</protein>
<organism evidence="3 4">
    <name type="scientific">Kwoniella shandongensis</name>
    <dbReference type="NCBI Taxonomy" id="1734106"/>
    <lineage>
        <taxon>Eukaryota</taxon>
        <taxon>Fungi</taxon>
        <taxon>Dikarya</taxon>
        <taxon>Basidiomycota</taxon>
        <taxon>Agaricomycotina</taxon>
        <taxon>Tremellomycetes</taxon>
        <taxon>Tremellales</taxon>
        <taxon>Cryptococcaceae</taxon>
        <taxon>Kwoniella</taxon>
    </lineage>
</organism>
<reference evidence="3" key="2">
    <citation type="submission" date="2024-01" db="EMBL/GenBank/DDBJ databases">
        <title>Comparative genomics of Cryptococcus and Kwoniella reveals pathogenesis evolution and contrasting modes of karyotype evolution via chromosome fusion or intercentromeric recombination.</title>
        <authorList>
            <person name="Coelho M.A."/>
            <person name="David-Palma M."/>
            <person name="Shea T."/>
            <person name="Bowers K."/>
            <person name="McGinley-Smith S."/>
            <person name="Mohammad A.W."/>
            <person name="Gnirke A."/>
            <person name="Yurkov A.M."/>
            <person name="Nowrousian M."/>
            <person name="Sun S."/>
            <person name="Cuomo C.A."/>
            <person name="Heitman J."/>
        </authorList>
    </citation>
    <scope>NUCLEOTIDE SEQUENCE</scope>
    <source>
        <strain evidence="3">CBS 12478</strain>
    </source>
</reference>
<evidence type="ECO:0000313" key="3">
    <source>
        <dbReference type="EMBL" id="WWD22871.1"/>
    </source>
</evidence>
<dbReference type="GeneID" id="43590003"/>
<dbReference type="InterPro" id="IPR018793">
    <property type="entry name" value="Cyt_c_oxidase_assmbl_Pet191"/>
</dbReference>
<dbReference type="PROSITE" id="PS51808">
    <property type="entry name" value="CHCH"/>
    <property type="match status" value="1"/>
</dbReference>